<dbReference type="RefSeq" id="WP_097019173.1">
    <property type="nucleotide sequence ID" value="NZ_OBDZ01000031.1"/>
</dbReference>
<evidence type="ECO:0000256" key="2">
    <source>
        <dbReference type="SAM" id="Phobius"/>
    </source>
</evidence>
<organism evidence="3 4">
    <name type="scientific">Orenia metallireducens</name>
    <dbReference type="NCBI Taxonomy" id="1413210"/>
    <lineage>
        <taxon>Bacteria</taxon>
        <taxon>Bacillati</taxon>
        <taxon>Bacillota</taxon>
        <taxon>Clostridia</taxon>
        <taxon>Halanaerobiales</taxon>
        <taxon>Halobacteroidaceae</taxon>
        <taxon>Orenia</taxon>
    </lineage>
</organism>
<proteinExistence type="predicted"/>
<dbReference type="AlphaFoldDB" id="A0A285I597"/>
<protein>
    <submittedName>
        <fullName evidence="3">Uncharacterized protein</fullName>
    </submittedName>
</protein>
<feature type="transmembrane region" description="Helical" evidence="2">
    <location>
        <begin position="20"/>
        <end position="39"/>
    </location>
</feature>
<keyword evidence="2" id="KW-0812">Transmembrane</keyword>
<sequence>MNSKLSRKKREWIIKQKIKLVLSIILVIVAIFLWTRILLVKDSKQPVTITKTEEKNNTSRKIVNQIRETKDPKGSKQYGLKNSKRESPFAKSTNSKLEFSYNNQIKDNRKNNIHQLNSSNSPFALLGITKKGKSSLAVVKVEDRIYLLREGERLEDFMIKKIENKGIILLRDKIEYRLDIVKYRI</sequence>
<evidence type="ECO:0000256" key="1">
    <source>
        <dbReference type="SAM" id="MobiDB-lite"/>
    </source>
</evidence>
<evidence type="ECO:0000313" key="4">
    <source>
        <dbReference type="Proteomes" id="UP000219573"/>
    </source>
</evidence>
<keyword evidence="2" id="KW-0472">Membrane</keyword>
<name>A0A285I597_9FIRM</name>
<dbReference type="EMBL" id="OBDZ01000031">
    <property type="protein sequence ID" value="SNY43192.1"/>
    <property type="molecule type" value="Genomic_DNA"/>
</dbReference>
<dbReference type="OrthoDB" id="9947807at2"/>
<feature type="region of interest" description="Disordered" evidence="1">
    <location>
        <begin position="68"/>
        <end position="88"/>
    </location>
</feature>
<accession>A0A285I597</accession>
<reference evidence="4" key="1">
    <citation type="submission" date="2017-09" db="EMBL/GenBank/DDBJ databases">
        <authorList>
            <person name="Varghese N."/>
            <person name="Submissions S."/>
        </authorList>
    </citation>
    <scope>NUCLEOTIDE SEQUENCE [LARGE SCALE GENOMIC DNA]</scope>
    <source>
        <strain evidence="4">MSL47</strain>
    </source>
</reference>
<keyword evidence="4" id="KW-1185">Reference proteome</keyword>
<evidence type="ECO:0000313" key="3">
    <source>
        <dbReference type="EMBL" id="SNY43192.1"/>
    </source>
</evidence>
<dbReference type="Proteomes" id="UP000219573">
    <property type="component" value="Unassembled WGS sequence"/>
</dbReference>
<keyword evidence="2" id="KW-1133">Transmembrane helix</keyword>
<gene>
    <name evidence="3" type="ORF">SAMN06265827_13127</name>
</gene>